<feature type="region of interest" description="Disordered" evidence="1">
    <location>
        <begin position="22"/>
        <end position="117"/>
    </location>
</feature>
<evidence type="ECO:0000256" key="1">
    <source>
        <dbReference type="SAM" id="MobiDB-lite"/>
    </source>
</evidence>
<accession>A0AAE0Y8J4</accession>
<feature type="compositionally biased region" description="Basic and acidic residues" evidence="1">
    <location>
        <begin position="522"/>
        <end position="535"/>
    </location>
</feature>
<keyword evidence="3" id="KW-1185">Reference proteome</keyword>
<sequence>MPTLSQWKILSRLLLKRANEVSEAAHNDKDGYEQGSDQVENPEEMATRTGHELSQTHKQNLTKELESSSRSPGGMIQNKVHQSIPEESTLSSSLASYQQVSGDKDVKNPSDALDSSRSIGSPKLFHIVRPKSAKVVRIQDDMADKIIAENGMAFGGSKTFVTSRQQISDGAAKTDSICETGIGPVNSGLLIKEEPRDSDLKGPIKVISSPRGKEKSILRALGMGEFEQSPHKNPTRPCLKRSDSCFIRRPDSRTKIVTFGRPFSSTHIFKGDVENITNKNNANKPKLVTMNESLLGNSIQSTGSARHFVTNISTKNTELNLIDGQAAVSNATRIKRPSSSGPTFWRAAQMVATVNKVGLARKASFPVEWQASGSPGVEKSLPRSPAFRVRRDSTMSRNFQGGQGFGQAMSPHSTLDFSLSSGLKVASNEKKEVENYEPYVIRNGHLMKRNSKSSRIKDVSEKTDSEENAVAKILKISCGLDDVKEATKFIDTHIMETQHGNAHINESLPCQEERAVSQYSLRDDGLQHSQQEERPSSQSRVTTPTTMVALTQRVTGTGSVRSGDAMIDNQVMEHVQKRSFSDGNGALRRWSKVHQAIVSADQFCDNTEPDGESRSNIQLDDLDVDEQAELQKLGFRKPSKGKKKKKKKRVETRGENQSSSQSSQKKNTFINLKEDPVLIKVSKKNQNVGKFSGPPELKPNAVCFEIQGSDLTHGDVKTQVQRLLRNNPEVKLIEIQFHHRSLVNNIKDMHNRWIITTNSVEGRNRLAGATVSFPGFQAQLRRYDDIVNTEFQQFTRMSNFAKMMVTRLGNGGK</sequence>
<evidence type="ECO:0000313" key="3">
    <source>
        <dbReference type="Proteomes" id="UP001283361"/>
    </source>
</evidence>
<dbReference type="PANTHER" id="PTHR37153:SF1">
    <property type="entry name" value="HYPOTHETICAL LOC292874"/>
    <property type="match status" value="1"/>
</dbReference>
<dbReference type="InterPro" id="IPR031746">
    <property type="entry name" value="DUF4732"/>
</dbReference>
<proteinExistence type="predicted"/>
<feature type="region of interest" description="Disordered" evidence="1">
    <location>
        <begin position="630"/>
        <end position="667"/>
    </location>
</feature>
<dbReference type="PANTHER" id="PTHR37153">
    <property type="entry name" value="CHROMOSOME 19 C19ORF81 HOMOLOG"/>
    <property type="match status" value="1"/>
</dbReference>
<protein>
    <submittedName>
        <fullName evidence="2">Uncharacterized protein</fullName>
    </submittedName>
</protein>
<name>A0AAE0Y8J4_9GAST</name>
<feature type="region of interest" description="Disordered" evidence="1">
    <location>
        <begin position="522"/>
        <end position="544"/>
    </location>
</feature>
<dbReference type="Pfam" id="PF15876">
    <property type="entry name" value="DUF4732"/>
    <property type="match status" value="1"/>
</dbReference>
<feature type="compositionally biased region" description="Polar residues" evidence="1">
    <location>
        <begin position="79"/>
        <end position="101"/>
    </location>
</feature>
<feature type="compositionally biased region" description="Basic residues" evidence="1">
    <location>
        <begin position="634"/>
        <end position="650"/>
    </location>
</feature>
<comment type="caution">
    <text evidence="2">The sequence shown here is derived from an EMBL/GenBank/DDBJ whole genome shotgun (WGS) entry which is preliminary data.</text>
</comment>
<dbReference type="EMBL" id="JAWDGP010006834">
    <property type="protein sequence ID" value="KAK3734959.1"/>
    <property type="molecule type" value="Genomic_DNA"/>
</dbReference>
<feature type="region of interest" description="Disordered" evidence="1">
    <location>
        <begin position="603"/>
        <end position="622"/>
    </location>
</feature>
<dbReference type="AlphaFoldDB" id="A0AAE0Y8J4"/>
<gene>
    <name evidence="2" type="ORF">RRG08_038983</name>
</gene>
<organism evidence="2 3">
    <name type="scientific">Elysia crispata</name>
    <name type="common">lettuce slug</name>
    <dbReference type="NCBI Taxonomy" id="231223"/>
    <lineage>
        <taxon>Eukaryota</taxon>
        <taxon>Metazoa</taxon>
        <taxon>Spiralia</taxon>
        <taxon>Lophotrochozoa</taxon>
        <taxon>Mollusca</taxon>
        <taxon>Gastropoda</taxon>
        <taxon>Heterobranchia</taxon>
        <taxon>Euthyneura</taxon>
        <taxon>Panpulmonata</taxon>
        <taxon>Sacoglossa</taxon>
        <taxon>Placobranchoidea</taxon>
        <taxon>Plakobranchidae</taxon>
        <taxon>Elysia</taxon>
    </lineage>
</organism>
<evidence type="ECO:0000313" key="2">
    <source>
        <dbReference type="EMBL" id="KAK3734959.1"/>
    </source>
</evidence>
<reference evidence="2" key="1">
    <citation type="journal article" date="2023" name="G3 (Bethesda)">
        <title>A reference genome for the long-term kleptoplast-retaining sea slug Elysia crispata morphotype clarki.</title>
        <authorList>
            <person name="Eastman K.E."/>
            <person name="Pendleton A.L."/>
            <person name="Shaikh M.A."/>
            <person name="Suttiyut T."/>
            <person name="Ogas R."/>
            <person name="Tomko P."/>
            <person name="Gavelis G."/>
            <person name="Widhalm J.R."/>
            <person name="Wisecaver J.H."/>
        </authorList>
    </citation>
    <scope>NUCLEOTIDE SEQUENCE</scope>
    <source>
        <strain evidence="2">ECLA1</strain>
    </source>
</reference>
<feature type="compositionally biased region" description="Basic and acidic residues" evidence="1">
    <location>
        <begin position="22"/>
        <end position="32"/>
    </location>
</feature>
<feature type="compositionally biased region" description="Basic and acidic residues" evidence="1">
    <location>
        <begin position="45"/>
        <end position="67"/>
    </location>
</feature>
<dbReference type="Proteomes" id="UP001283361">
    <property type="component" value="Unassembled WGS sequence"/>
</dbReference>